<evidence type="ECO:0000256" key="4">
    <source>
        <dbReference type="ARBA" id="ARBA00023254"/>
    </source>
</evidence>
<dbReference type="AlphaFoldDB" id="A0A8W8JYC2"/>
<keyword evidence="4" id="KW-0469">Meiosis</keyword>
<keyword evidence="2 5" id="KW-0863">Zinc-finger</keyword>
<reference evidence="9" key="1">
    <citation type="submission" date="2022-08" db="UniProtKB">
        <authorList>
            <consortium name="EnsemblMetazoa"/>
        </authorList>
    </citation>
    <scope>IDENTIFICATION</scope>
    <source>
        <strain evidence="9">05x7-T-G4-1.051#20</strain>
    </source>
</reference>
<evidence type="ECO:0000256" key="2">
    <source>
        <dbReference type="ARBA" id="ARBA00022771"/>
    </source>
</evidence>
<dbReference type="GO" id="GO:0007129">
    <property type="term" value="P:homologous chromosome pairing at meiosis"/>
    <property type="evidence" value="ECO:0007669"/>
    <property type="project" value="TreeGrafter"/>
</dbReference>
<dbReference type="GO" id="GO:0016925">
    <property type="term" value="P:protein sumoylation"/>
    <property type="evidence" value="ECO:0007669"/>
    <property type="project" value="TreeGrafter"/>
</dbReference>
<dbReference type="InterPro" id="IPR013083">
    <property type="entry name" value="Znf_RING/FYVE/PHD"/>
</dbReference>
<dbReference type="EnsemblMetazoa" id="G21580.1">
    <property type="protein sequence ID" value="G21580.1:cds"/>
    <property type="gene ID" value="G21580"/>
</dbReference>
<dbReference type="InterPro" id="IPR001841">
    <property type="entry name" value="Znf_RING"/>
</dbReference>
<accession>A0A8W8JYC2</accession>
<dbReference type="GO" id="GO:0000795">
    <property type="term" value="C:synaptonemal complex"/>
    <property type="evidence" value="ECO:0007669"/>
    <property type="project" value="InterPro"/>
</dbReference>
<feature type="compositionally biased region" description="Polar residues" evidence="7">
    <location>
        <begin position="195"/>
        <end position="211"/>
    </location>
</feature>
<keyword evidence="3" id="KW-0862">Zinc</keyword>
<feature type="coiled-coil region" evidence="6">
    <location>
        <begin position="145"/>
        <end position="186"/>
    </location>
</feature>
<organism evidence="9 10">
    <name type="scientific">Magallana gigas</name>
    <name type="common">Pacific oyster</name>
    <name type="synonym">Crassostrea gigas</name>
    <dbReference type="NCBI Taxonomy" id="29159"/>
    <lineage>
        <taxon>Eukaryota</taxon>
        <taxon>Metazoa</taxon>
        <taxon>Spiralia</taxon>
        <taxon>Lophotrochozoa</taxon>
        <taxon>Mollusca</taxon>
        <taxon>Bivalvia</taxon>
        <taxon>Autobranchia</taxon>
        <taxon>Pteriomorphia</taxon>
        <taxon>Ostreida</taxon>
        <taxon>Ostreoidea</taxon>
        <taxon>Ostreidae</taxon>
        <taxon>Magallana</taxon>
    </lineage>
</organism>
<evidence type="ECO:0000256" key="5">
    <source>
        <dbReference type="PROSITE-ProRule" id="PRU00175"/>
    </source>
</evidence>
<keyword evidence="10" id="KW-1185">Reference proteome</keyword>
<evidence type="ECO:0000313" key="10">
    <source>
        <dbReference type="Proteomes" id="UP000005408"/>
    </source>
</evidence>
<evidence type="ECO:0000256" key="3">
    <source>
        <dbReference type="ARBA" id="ARBA00022833"/>
    </source>
</evidence>
<feature type="domain" description="RING-type" evidence="8">
    <location>
        <begin position="45"/>
        <end position="84"/>
    </location>
</feature>
<evidence type="ECO:0000256" key="7">
    <source>
        <dbReference type="SAM" id="MobiDB-lite"/>
    </source>
</evidence>
<dbReference type="PROSITE" id="PS50089">
    <property type="entry name" value="ZF_RING_2"/>
    <property type="match status" value="1"/>
</dbReference>
<sequence length="368" mass="41609">MKNTGRSAVTKPAGYSTRSTLARELFNSRLIFHQIFRKMGDWIHCNNCFLRPGTAPVQFRLTTCGHIYCDACVENATKTKCQMCGSTNVNVIPLSAKMGPDVQIFFTNIVELVKKNTQQIIQVLEFQNSHRRRYLSYLAAQLNKLKECMEKAQKLYKYNQELEKELTNSKEEIAYLKRAIKEQNIQQHSLIEISSNKNSPQTASRSSTTIIGPNYVNPKYGMRTTPPYLDRQNRNTPPFGSKGFLGKTPPSSQELKRISPRGSPRVQDCFDSYMQVGVRQGRGASRISPSVDSRETLRNSPSKSQSSTEIQRSSGHARGGVQIRHSPMEHSDNLGMLRNQHQTTSSQDKDKLSPAQSSHRSMPHPIPF</sequence>
<dbReference type="InterPro" id="IPR017907">
    <property type="entry name" value="Znf_RING_CS"/>
</dbReference>
<evidence type="ECO:0000259" key="8">
    <source>
        <dbReference type="PROSITE" id="PS50089"/>
    </source>
</evidence>
<protein>
    <recommendedName>
        <fullName evidence="8">RING-type domain-containing protein</fullName>
    </recommendedName>
</protein>
<dbReference type="PANTHER" id="PTHR22663">
    <property type="entry name" value="RING FINGER PROTEIN NARYA-RELATED"/>
    <property type="match status" value="1"/>
</dbReference>
<proteinExistence type="predicted"/>
<keyword evidence="1" id="KW-0479">Metal-binding</keyword>
<dbReference type="Pfam" id="PF14634">
    <property type="entry name" value="zf-RING_5"/>
    <property type="match status" value="1"/>
</dbReference>
<evidence type="ECO:0000256" key="1">
    <source>
        <dbReference type="ARBA" id="ARBA00022723"/>
    </source>
</evidence>
<evidence type="ECO:0000256" key="6">
    <source>
        <dbReference type="SAM" id="Coils"/>
    </source>
</evidence>
<keyword evidence="6" id="KW-0175">Coiled coil</keyword>
<dbReference type="Proteomes" id="UP000005408">
    <property type="component" value="Unassembled WGS sequence"/>
</dbReference>
<dbReference type="PANTHER" id="PTHR22663:SF17">
    <property type="entry name" value="RING FINGER PROTEIN NARYA-RELATED"/>
    <property type="match status" value="1"/>
</dbReference>
<dbReference type="PROSITE" id="PS00518">
    <property type="entry name" value="ZF_RING_1"/>
    <property type="match status" value="1"/>
</dbReference>
<feature type="region of interest" description="Disordered" evidence="7">
    <location>
        <begin position="195"/>
        <end position="368"/>
    </location>
</feature>
<dbReference type="InterPro" id="IPR042123">
    <property type="entry name" value="Zip3/RNF212-like"/>
</dbReference>
<dbReference type="SUPFAM" id="SSF57850">
    <property type="entry name" value="RING/U-box"/>
    <property type="match status" value="1"/>
</dbReference>
<evidence type="ECO:0000313" key="9">
    <source>
        <dbReference type="EnsemblMetazoa" id="G21580.1:cds"/>
    </source>
</evidence>
<dbReference type="GO" id="GO:0008270">
    <property type="term" value="F:zinc ion binding"/>
    <property type="evidence" value="ECO:0007669"/>
    <property type="project" value="UniProtKB-KW"/>
</dbReference>
<dbReference type="GO" id="GO:0007131">
    <property type="term" value="P:reciprocal meiotic recombination"/>
    <property type="evidence" value="ECO:0007669"/>
    <property type="project" value="InterPro"/>
</dbReference>
<feature type="compositionally biased region" description="Polar residues" evidence="7">
    <location>
        <begin position="298"/>
        <end position="314"/>
    </location>
</feature>
<name>A0A8W8JYC2_MAGGI</name>
<dbReference type="Gene3D" id="3.30.40.10">
    <property type="entry name" value="Zinc/RING finger domain, C3HC4 (zinc finger)"/>
    <property type="match status" value="1"/>
</dbReference>
<dbReference type="GO" id="GO:0019789">
    <property type="term" value="F:SUMO transferase activity"/>
    <property type="evidence" value="ECO:0007669"/>
    <property type="project" value="InterPro"/>
</dbReference>